<dbReference type="Proteomes" id="UP000516349">
    <property type="component" value="Chromosome"/>
</dbReference>
<evidence type="ECO:0000313" key="7">
    <source>
        <dbReference type="Proteomes" id="UP000516349"/>
    </source>
</evidence>
<dbReference type="EC" id="2.7.1.92" evidence="6"/>
<evidence type="ECO:0000256" key="2">
    <source>
        <dbReference type="ARBA" id="ARBA00022679"/>
    </source>
</evidence>
<dbReference type="InterPro" id="IPR011611">
    <property type="entry name" value="PfkB_dom"/>
</dbReference>
<dbReference type="InterPro" id="IPR002139">
    <property type="entry name" value="Ribo/fructo_kinase"/>
</dbReference>
<gene>
    <name evidence="6" type="primary">iolC</name>
    <name evidence="6" type="ORF">JGUZn3_05980</name>
</gene>
<accession>A0A7H1NPY0</accession>
<dbReference type="EMBL" id="CP060244">
    <property type="protein sequence ID" value="QNT77840.1"/>
    <property type="molecule type" value="Genomic_DNA"/>
</dbReference>
<dbReference type="CDD" id="cd01168">
    <property type="entry name" value="adenosine_kinase"/>
    <property type="match status" value="1"/>
</dbReference>
<dbReference type="Gene3D" id="3.40.1190.20">
    <property type="match status" value="1"/>
</dbReference>
<proteinExistence type="inferred from homology"/>
<keyword evidence="3 4" id="KW-0418">Kinase</keyword>
<evidence type="ECO:0000256" key="4">
    <source>
        <dbReference type="RuleBase" id="RU003704"/>
    </source>
</evidence>
<evidence type="ECO:0000259" key="5">
    <source>
        <dbReference type="Pfam" id="PF00294"/>
    </source>
</evidence>
<sequence>MEGNHFATERNSHVESINHTANFDLVGIGNAIVDVQAPIEASFLEEHGMVPGSMTLIDAATAKSLYAKIHPIEQTGGGSVANSCVAAARLGVKAAFLGKVANDELGKKYAEDMRLSGVYCPPTLLDSQNSTESTAVCLIVITADGQRTMNTYLGICTKFGEPDLDEALIAQSRILYLEGYLFDTEPAKKAFYKAAEIAHKAGRKVALSLSDSFCVERHRQDFRALVSGHIDLLFANENEICSLYETSNFEDAANAVNQETDFAVLTRSEKGSLILCKGERTAIEPLPVKVVDTTGAGDAYAAGFLSGFLKGRPLKECGFLGSRAASEVISHFGPRLSSSFSEMA</sequence>
<dbReference type="PANTHER" id="PTHR43320">
    <property type="entry name" value="SUGAR KINASE"/>
    <property type="match status" value="1"/>
</dbReference>
<dbReference type="PANTHER" id="PTHR43320:SF3">
    <property type="entry name" value="CARBOHYDRATE KINASE PFKB DOMAIN-CONTAINING PROTEIN"/>
    <property type="match status" value="1"/>
</dbReference>
<dbReference type="InterPro" id="IPR002173">
    <property type="entry name" value="Carboh/pur_kinase_PfkB_CS"/>
</dbReference>
<keyword evidence="2 4" id="KW-0808">Transferase</keyword>
<keyword evidence="7" id="KW-1185">Reference proteome</keyword>
<dbReference type="Pfam" id="PF00294">
    <property type="entry name" value="PfkB"/>
    <property type="match status" value="1"/>
</dbReference>
<dbReference type="InterPro" id="IPR052700">
    <property type="entry name" value="Carb_kinase_PfkB-like"/>
</dbReference>
<reference evidence="6 7" key="1">
    <citation type="submission" date="2020-08" db="EMBL/GenBank/DDBJ databases">
        <title>Complete genome sequence of Entomobacter blattae G55GP.</title>
        <authorList>
            <person name="Poehlein A."/>
            <person name="Guzman J."/>
            <person name="Daniel R."/>
            <person name="Vilcinskas A."/>
        </authorList>
    </citation>
    <scope>NUCLEOTIDE SEQUENCE [LARGE SCALE GENOMIC DNA]</scope>
    <source>
        <strain evidence="6 7">G55GP</strain>
    </source>
</reference>
<comment type="similarity">
    <text evidence="1 4">Belongs to the carbohydrate kinase PfkB family.</text>
</comment>
<evidence type="ECO:0000313" key="6">
    <source>
        <dbReference type="EMBL" id="QNT77840.1"/>
    </source>
</evidence>
<dbReference type="PROSITE" id="PS00584">
    <property type="entry name" value="PFKB_KINASES_2"/>
    <property type="match status" value="1"/>
</dbReference>
<protein>
    <submittedName>
        <fullName evidence="6">5-dehydro-2-deoxygluconokinase</fullName>
        <ecNumber evidence="6">2.7.1.92</ecNumber>
    </submittedName>
</protein>
<feature type="domain" description="Carbohydrate kinase PfkB" evidence="5">
    <location>
        <begin position="64"/>
        <end position="337"/>
    </location>
</feature>
<evidence type="ECO:0000256" key="1">
    <source>
        <dbReference type="ARBA" id="ARBA00010688"/>
    </source>
</evidence>
<name>A0A7H1NPY0_9PROT</name>
<dbReference type="PRINTS" id="PR00990">
    <property type="entry name" value="RIBOKINASE"/>
</dbReference>
<dbReference type="KEGG" id="ebla:JGUZn3_05980"/>
<dbReference type="GO" id="GO:0047590">
    <property type="term" value="F:5-dehydro-2-deoxygluconokinase activity"/>
    <property type="evidence" value="ECO:0007669"/>
    <property type="project" value="UniProtKB-EC"/>
</dbReference>
<organism evidence="6 7">
    <name type="scientific">Entomobacter blattae</name>
    <dbReference type="NCBI Taxonomy" id="2762277"/>
    <lineage>
        <taxon>Bacteria</taxon>
        <taxon>Pseudomonadati</taxon>
        <taxon>Pseudomonadota</taxon>
        <taxon>Alphaproteobacteria</taxon>
        <taxon>Acetobacterales</taxon>
        <taxon>Acetobacteraceae</taxon>
        <taxon>Entomobacter</taxon>
    </lineage>
</organism>
<dbReference type="AlphaFoldDB" id="A0A7H1NPY0"/>
<evidence type="ECO:0000256" key="3">
    <source>
        <dbReference type="ARBA" id="ARBA00022777"/>
    </source>
</evidence>
<dbReference type="InterPro" id="IPR029056">
    <property type="entry name" value="Ribokinase-like"/>
</dbReference>
<dbReference type="SUPFAM" id="SSF53613">
    <property type="entry name" value="Ribokinase-like"/>
    <property type="match status" value="1"/>
</dbReference>